<accession>A0ABS7IW83</accession>
<sequence length="62" mass="7173">MNKHIALKKQGTVQPIPETLIEKTEKHVFKKITVYVKNHSKETRPKIQAVPLISLITQKKLK</sequence>
<evidence type="ECO:0000313" key="1">
    <source>
        <dbReference type="EMBL" id="MBX6680469.1"/>
    </source>
</evidence>
<keyword evidence="2" id="KW-1185">Reference proteome</keyword>
<evidence type="ECO:0000313" key="2">
    <source>
        <dbReference type="Proteomes" id="UP000781104"/>
    </source>
</evidence>
<dbReference type="Proteomes" id="UP000781104">
    <property type="component" value="Unassembled WGS sequence"/>
</dbReference>
<protein>
    <submittedName>
        <fullName evidence="1">Uncharacterized protein</fullName>
    </submittedName>
</protein>
<proteinExistence type="predicted"/>
<dbReference type="RefSeq" id="WP_221092122.1">
    <property type="nucleotide sequence ID" value="NZ_CAMPGA010000001.1"/>
</dbReference>
<comment type="caution">
    <text evidence="1">The sequence shown here is derived from an EMBL/GenBank/DDBJ whole genome shotgun (WGS) entry which is preliminary data.</text>
</comment>
<dbReference type="EMBL" id="JAEMHH010000016">
    <property type="protein sequence ID" value="MBX6680469.1"/>
    <property type="molecule type" value="Genomic_DNA"/>
</dbReference>
<name>A0ABS7IW83_9CHLA</name>
<organism evidence="1 2">
    <name type="scientific">Chlamydia gallinacea</name>
    <dbReference type="NCBI Taxonomy" id="1457153"/>
    <lineage>
        <taxon>Bacteria</taxon>
        <taxon>Pseudomonadati</taxon>
        <taxon>Chlamydiota</taxon>
        <taxon>Chlamydiia</taxon>
        <taxon>Chlamydiales</taxon>
        <taxon>Chlamydiaceae</taxon>
        <taxon>Chlamydia/Chlamydophila group</taxon>
        <taxon>Chlamydia</taxon>
    </lineage>
</organism>
<gene>
    <name evidence="1" type="ORF">JG731_03800</name>
</gene>
<reference evidence="1 2" key="1">
    <citation type="journal article" date="2021" name="Sci. Rep.">
        <title>Genetic and phenotypic analysis of the pathogenic potential of two novel Chlamydia gallinacea strains compared to Chlamydia psittaci.</title>
        <authorList>
            <person name="Heijne M."/>
            <person name="Jelocnik M."/>
            <person name="Umanets A."/>
            <person name="Brouwer M.S.M."/>
            <person name="Dinkla A."/>
            <person name="Harders F."/>
            <person name="van Keulen L.J.M."/>
            <person name="Roest H.J."/>
            <person name="Schaafsma F."/>
            <person name="Velkers F.C."/>
            <person name="van der Goot J.A."/>
            <person name="Pannekoek Y."/>
            <person name="Koets A.P."/>
        </authorList>
    </citation>
    <scope>NUCLEOTIDE SEQUENCE [LARGE SCALE GENOMIC DNA]</scope>
    <source>
        <strain evidence="1 2">NL_F725</strain>
    </source>
</reference>